<dbReference type="Proteomes" id="UP000284706">
    <property type="component" value="Unassembled WGS sequence"/>
</dbReference>
<feature type="compositionally biased region" description="Basic and acidic residues" evidence="1">
    <location>
        <begin position="206"/>
        <end position="220"/>
    </location>
</feature>
<keyword evidence="4" id="KW-1185">Reference proteome</keyword>
<evidence type="ECO:0000256" key="2">
    <source>
        <dbReference type="SAM" id="SignalP"/>
    </source>
</evidence>
<keyword evidence="2" id="KW-0732">Signal</keyword>
<dbReference type="Gene3D" id="3.40.390.10">
    <property type="entry name" value="Collagenase (Catalytic Domain)"/>
    <property type="match status" value="1"/>
</dbReference>
<reference evidence="3 4" key="1">
    <citation type="journal article" date="2018" name="Evol. Lett.">
        <title>Horizontal gene cluster transfer increased hallucinogenic mushroom diversity.</title>
        <authorList>
            <person name="Reynolds H.T."/>
            <person name="Vijayakumar V."/>
            <person name="Gluck-Thaler E."/>
            <person name="Korotkin H.B."/>
            <person name="Matheny P.B."/>
            <person name="Slot J.C."/>
        </authorList>
    </citation>
    <scope>NUCLEOTIDE SEQUENCE [LARGE SCALE GENOMIC DNA]</scope>
    <source>
        <strain evidence="3 4">SRW20</strain>
    </source>
</reference>
<dbReference type="InParanoid" id="A0A409W7L6"/>
<accession>A0A409W7L6</accession>
<feature type="region of interest" description="Disordered" evidence="1">
    <location>
        <begin position="184"/>
        <end position="233"/>
    </location>
</feature>
<evidence type="ECO:0000313" key="3">
    <source>
        <dbReference type="EMBL" id="PPQ74465.1"/>
    </source>
</evidence>
<dbReference type="AlphaFoldDB" id="A0A409W7L6"/>
<feature type="region of interest" description="Disordered" evidence="1">
    <location>
        <begin position="255"/>
        <end position="352"/>
    </location>
</feature>
<feature type="signal peptide" evidence="2">
    <location>
        <begin position="1"/>
        <end position="21"/>
    </location>
</feature>
<feature type="region of interest" description="Disordered" evidence="1">
    <location>
        <begin position="29"/>
        <end position="50"/>
    </location>
</feature>
<dbReference type="EMBL" id="NHYE01005338">
    <property type="protein sequence ID" value="PPQ74465.1"/>
    <property type="molecule type" value="Genomic_DNA"/>
</dbReference>
<evidence type="ECO:0000313" key="4">
    <source>
        <dbReference type="Proteomes" id="UP000284706"/>
    </source>
</evidence>
<sequence length="352" mass="37782">MHRLSFISFWLAISLALASLAVPIPVPPLGTTPDPAQPQNQEQKDNQDRIDRATDLANKQILKMEHVLNDPNKPENKKMIDAAFGSDPNQRKMQEITDTVQRLKVGTVPVKLATAAAQGQSLGFTSYDQTTNPMTPQHIEFTPKYHAKATGDDGRAGTLIHEATHYLKQTGDYIDANGKMIKGDDHQTTARTGYATGNKPKTTPENLDKDANWKKMRDGHTPAFSPGTPKTQDLHLNAESYAQFGAMAHNAVPDRDVGISSKRPAPLGNSNAGNIPAPPAQPHVPVPPTQPHIPVPPPQPPVKKGAAKKAPASKAKSPANNQNQLPPPPPPPPSAQGGRANKRSKPNGKPGP</sequence>
<dbReference type="STRING" id="231916.A0A409W7L6"/>
<dbReference type="GO" id="GO:0008237">
    <property type="term" value="F:metallopeptidase activity"/>
    <property type="evidence" value="ECO:0007669"/>
    <property type="project" value="InterPro"/>
</dbReference>
<dbReference type="OrthoDB" id="3067737at2759"/>
<feature type="compositionally biased region" description="Low complexity" evidence="1">
    <location>
        <begin position="302"/>
        <end position="319"/>
    </location>
</feature>
<feature type="chain" id="PRO_5019186441" description="Lysine-specific metallo-endopeptidase domain-containing protein" evidence="2">
    <location>
        <begin position="22"/>
        <end position="352"/>
    </location>
</feature>
<gene>
    <name evidence="3" type="ORF">CVT26_001102</name>
</gene>
<proteinExistence type="predicted"/>
<comment type="caution">
    <text evidence="3">The sequence shown here is derived from an EMBL/GenBank/DDBJ whole genome shotgun (WGS) entry which is preliminary data.</text>
</comment>
<organism evidence="3 4">
    <name type="scientific">Gymnopilus dilepis</name>
    <dbReference type="NCBI Taxonomy" id="231916"/>
    <lineage>
        <taxon>Eukaryota</taxon>
        <taxon>Fungi</taxon>
        <taxon>Dikarya</taxon>
        <taxon>Basidiomycota</taxon>
        <taxon>Agaricomycotina</taxon>
        <taxon>Agaricomycetes</taxon>
        <taxon>Agaricomycetidae</taxon>
        <taxon>Agaricales</taxon>
        <taxon>Agaricineae</taxon>
        <taxon>Hymenogastraceae</taxon>
        <taxon>Gymnopilus</taxon>
    </lineage>
</organism>
<evidence type="ECO:0008006" key="5">
    <source>
        <dbReference type="Google" id="ProtNLM"/>
    </source>
</evidence>
<dbReference type="InterPro" id="IPR024079">
    <property type="entry name" value="MetalloPept_cat_dom_sf"/>
</dbReference>
<feature type="compositionally biased region" description="Pro residues" evidence="1">
    <location>
        <begin position="276"/>
        <end position="301"/>
    </location>
</feature>
<evidence type="ECO:0000256" key="1">
    <source>
        <dbReference type="SAM" id="MobiDB-lite"/>
    </source>
</evidence>
<name>A0A409W7L6_9AGAR</name>
<feature type="compositionally biased region" description="Pro residues" evidence="1">
    <location>
        <begin position="325"/>
        <end position="334"/>
    </location>
</feature>
<protein>
    <recommendedName>
        <fullName evidence="5">Lysine-specific metallo-endopeptidase domain-containing protein</fullName>
    </recommendedName>
</protein>